<evidence type="ECO:0000256" key="1">
    <source>
        <dbReference type="ARBA" id="ARBA00007274"/>
    </source>
</evidence>
<dbReference type="PROSITE" id="PS00101">
    <property type="entry name" value="HEXAPEP_TRANSFERASES"/>
    <property type="match status" value="1"/>
</dbReference>
<dbReference type="GO" id="GO:0005829">
    <property type="term" value="C:cytosol"/>
    <property type="evidence" value="ECO:0007669"/>
    <property type="project" value="TreeGrafter"/>
</dbReference>
<protein>
    <submittedName>
        <fullName evidence="6">Uncharacterized protein</fullName>
    </submittedName>
</protein>
<dbReference type="GO" id="GO:0008374">
    <property type="term" value="F:O-acyltransferase activity"/>
    <property type="evidence" value="ECO:0007669"/>
    <property type="project" value="TreeGrafter"/>
</dbReference>
<evidence type="ECO:0000313" key="6">
    <source>
        <dbReference type="EMBL" id="GGM53552.1"/>
    </source>
</evidence>
<dbReference type="Gene3D" id="2.160.10.10">
    <property type="entry name" value="Hexapeptide repeat proteins"/>
    <property type="match status" value="1"/>
</dbReference>
<dbReference type="InterPro" id="IPR001451">
    <property type="entry name" value="Hexapep"/>
</dbReference>
<dbReference type="InterPro" id="IPR011004">
    <property type="entry name" value="Trimer_LpxA-like_sf"/>
</dbReference>
<dbReference type="FunFam" id="2.160.10.10:FF:000025">
    <property type="entry name" value="Hexapeptide-repeat containing-acetyltransferase"/>
    <property type="match status" value="1"/>
</dbReference>
<dbReference type="SUPFAM" id="SSF51161">
    <property type="entry name" value="Trimeric LpxA-like enzymes"/>
    <property type="match status" value="1"/>
</dbReference>
<evidence type="ECO:0000256" key="5">
    <source>
        <dbReference type="SAM" id="MobiDB-lite"/>
    </source>
</evidence>
<keyword evidence="7" id="KW-1185">Reference proteome</keyword>
<evidence type="ECO:0000313" key="7">
    <source>
        <dbReference type="Proteomes" id="UP000608890"/>
    </source>
</evidence>
<accession>A0A917U4S9</accession>
<evidence type="ECO:0000256" key="2">
    <source>
        <dbReference type="ARBA" id="ARBA00022679"/>
    </source>
</evidence>
<dbReference type="InterPro" id="IPR018357">
    <property type="entry name" value="Hexapep_transf_CS"/>
</dbReference>
<dbReference type="EMBL" id="BMNB01000022">
    <property type="protein sequence ID" value="GGM53552.1"/>
    <property type="molecule type" value="Genomic_DNA"/>
</dbReference>
<name>A0A917U4S9_9ACTN</name>
<organism evidence="6 7">
    <name type="scientific">Micromonospora sonchi</name>
    <dbReference type="NCBI Taxonomy" id="1763543"/>
    <lineage>
        <taxon>Bacteria</taxon>
        <taxon>Bacillati</taxon>
        <taxon>Actinomycetota</taxon>
        <taxon>Actinomycetes</taxon>
        <taxon>Micromonosporales</taxon>
        <taxon>Micromonosporaceae</taxon>
        <taxon>Micromonospora</taxon>
    </lineage>
</organism>
<keyword evidence="4" id="KW-0012">Acyltransferase</keyword>
<gene>
    <name evidence="6" type="ORF">GCM10011608_43030</name>
</gene>
<dbReference type="AlphaFoldDB" id="A0A917U4S9"/>
<dbReference type="PANTHER" id="PTHR23416">
    <property type="entry name" value="SIALIC ACID SYNTHASE-RELATED"/>
    <property type="match status" value="1"/>
</dbReference>
<keyword evidence="3" id="KW-0677">Repeat</keyword>
<feature type="region of interest" description="Disordered" evidence="5">
    <location>
        <begin position="256"/>
        <end position="280"/>
    </location>
</feature>
<dbReference type="RefSeq" id="WP_308424586.1">
    <property type="nucleotide sequence ID" value="NZ_BMNB01000022.1"/>
</dbReference>
<sequence>MAIAFSVGPHRVVDPGVPASLVRNEQRIRTRTQESRAFAQRVQLVMILTSRLNALPFDDLDGRRTLLTEIFGEPVPDSLSILPPFYCDYGLGASFGEQVFINQGCFFLDYGGITIGDRVLIGPRVTLCTAGHPVELDERYDFITHAPIVIEDDVWIGAAATITPGVTIGRGSVVGAGTVVAKDVPPLSVVTATSVVERKRLRSVGSSSMGTAEGFDYIKRPDGSVVITHRGRVATTLRGQRAAEFLDEVDDDPQGLMARVTGNYKHGNERTAKQHPRNRH</sequence>
<dbReference type="PANTHER" id="PTHR23416:SF23">
    <property type="entry name" value="ACETYLTRANSFERASE C18B11.09C-RELATED"/>
    <property type="match status" value="1"/>
</dbReference>
<comment type="similarity">
    <text evidence="1">Belongs to the transferase hexapeptide repeat family.</text>
</comment>
<dbReference type="CDD" id="cd03357">
    <property type="entry name" value="LbH_MAT_GAT"/>
    <property type="match status" value="1"/>
</dbReference>
<evidence type="ECO:0000256" key="4">
    <source>
        <dbReference type="ARBA" id="ARBA00023315"/>
    </source>
</evidence>
<reference evidence="6" key="1">
    <citation type="journal article" date="2014" name="Int. J. Syst. Evol. Microbiol.">
        <title>Complete genome sequence of Corynebacterium casei LMG S-19264T (=DSM 44701T), isolated from a smear-ripened cheese.</title>
        <authorList>
            <consortium name="US DOE Joint Genome Institute (JGI-PGF)"/>
            <person name="Walter F."/>
            <person name="Albersmeier A."/>
            <person name="Kalinowski J."/>
            <person name="Ruckert C."/>
        </authorList>
    </citation>
    <scope>NUCLEOTIDE SEQUENCE</scope>
    <source>
        <strain evidence="6">CGMCC 4.7312</strain>
    </source>
</reference>
<evidence type="ECO:0000256" key="3">
    <source>
        <dbReference type="ARBA" id="ARBA00022737"/>
    </source>
</evidence>
<keyword evidence="2" id="KW-0808">Transferase</keyword>
<reference evidence="6" key="2">
    <citation type="submission" date="2020-09" db="EMBL/GenBank/DDBJ databases">
        <authorList>
            <person name="Sun Q."/>
            <person name="Zhou Y."/>
        </authorList>
    </citation>
    <scope>NUCLEOTIDE SEQUENCE</scope>
    <source>
        <strain evidence="6">CGMCC 4.7312</strain>
    </source>
</reference>
<comment type="caution">
    <text evidence="6">The sequence shown here is derived from an EMBL/GenBank/DDBJ whole genome shotgun (WGS) entry which is preliminary data.</text>
</comment>
<dbReference type="Pfam" id="PF14602">
    <property type="entry name" value="Hexapep_2"/>
    <property type="match status" value="1"/>
</dbReference>
<dbReference type="InterPro" id="IPR051159">
    <property type="entry name" value="Hexapeptide_acetyltransf"/>
</dbReference>
<dbReference type="Proteomes" id="UP000608890">
    <property type="component" value="Unassembled WGS sequence"/>
</dbReference>
<proteinExistence type="inferred from homology"/>